<feature type="compositionally biased region" description="Acidic residues" evidence="1">
    <location>
        <begin position="270"/>
        <end position="279"/>
    </location>
</feature>
<dbReference type="Proteomes" id="UP000064967">
    <property type="component" value="Chromosome"/>
</dbReference>
<dbReference type="RefSeq" id="WP_205633864.1">
    <property type="nucleotide sequence ID" value="NZ_CP012333.1"/>
</dbReference>
<name>A0A0K1Q4R8_9BACT</name>
<sequence>MSWERYGGLRAAVAQLAAQIMYGEEVKQYFTAKRLAAKRLLGQTNAKAMRYRPQDLPSNGEIKQALLELVTEIEGDGRTQRLFAMRIVALEAMEALAKFTPRLIGSVATGHVRSGSDVDIHVFAWNASDVEAHVRQLGWVHETQRVNILKHGKVMEFTHVLVPDVFPIELTVYPPNELRNRPRSSTDGKPIVRIRDSALRKICEKEHPELWQRYLADGSTPSLEAILAAEESEDRDASLVDELIDEPLEDSALEALELDAPYDAVLEEPKESEEPEDEEREPRLRRPEARRRYRGVSKRDLAPYD</sequence>
<dbReference type="SUPFAM" id="SSF81301">
    <property type="entry name" value="Nucleotidyltransferase"/>
    <property type="match status" value="1"/>
</dbReference>
<proteinExistence type="predicted"/>
<evidence type="ECO:0000313" key="2">
    <source>
        <dbReference type="EMBL" id="AKV00395.1"/>
    </source>
</evidence>
<dbReference type="InterPro" id="IPR043519">
    <property type="entry name" value="NT_sf"/>
</dbReference>
<feature type="region of interest" description="Disordered" evidence="1">
    <location>
        <begin position="261"/>
        <end position="305"/>
    </location>
</feature>
<dbReference type="Gene3D" id="3.30.460.10">
    <property type="entry name" value="Beta Polymerase, domain 2"/>
    <property type="match status" value="1"/>
</dbReference>
<dbReference type="KEGG" id="llu:AKJ09_07058"/>
<evidence type="ECO:0008006" key="4">
    <source>
        <dbReference type="Google" id="ProtNLM"/>
    </source>
</evidence>
<keyword evidence="3" id="KW-1185">Reference proteome</keyword>
<protein>
    <recommendedName>
        <fullName evidence="4">Polymerase nucleotidyl transferase domain-containing protein</fullName>
    </recommendedName>
</protein>
<reference evidence="2 3" key="1">
    <citation type="submission" date="2015-08" db="EMBL/GenBank/DDBJ databases">
        <authorList>
            <person name="Babu N.S."/>
            <person name="Beckwith C.J."/>
            <person name="Beseler K.G."/>
            <person name="Brison A."/>
            <person name="Carone J.V."/>
            <person name="Caskin T.P."/>
            <person name="Diamond M."/>
            <person name="Durham M.E."/>
            <person name="Foxe J.M."/>
            <person name="Go M."/>
            <person name="Henderson B.A."/>
            <person name="Jones I.B."/>
            <person name="McGettigan J.A."/>
            <person name="Micheletti S.J."/>
            <person name="Nasrallah M.E."/>
            <person name="Ortiz D."/>
            <person name="Piller C.R."/>
            <person name="Privatt S.R."/>
            <person name="Schneider S.L."/>
            <person name="Sharp S."/>
            <person name="Smith T.C."/>
            <person name="Stanton J.D."/>
            <person name="Ullery H.E."/>
            <person name="Wilson R.J."/>
            <person name="Serrano M.G."/>
            <person name="Buck G."/>
            <person name="Lee V."/>
            <person name="Wang Y."/>
            <person name="Carvalho R."/>
            <person name="Voegtly L."/>
            <person name="Shi R."/>
            <person name="Duckworth R."/>
            <person name="Johnson A."/>
            <person name="Loviza R."/>
            <person name="Walstead R."/>
            <person name="Shah Z."/>
            <person name="Kiflezghi M."/>
            <person name="Wade K."/>
            <person name="Ball S.L."/>
            <person name="Bradley K.W."/>
            <person name="Asai D.J."/>
            <person name="Bowman C.A."/>
            <person name="Russell D.A."/>
            <person name="Pope W.H."/>
            <person name="Jacobs-Sera D."/>
            <person name="Hendrix R.W."/>
            <person name="Hatfull G.F."/>
        </authorList>
    </citation>
    <scope>NUCLEOTIDE SEQUENCE [LARGE SCALE GENOMIC DNA]</scope>
    <source>
        <strain evidence="2 3">DSM 27648</strain>
    </source>
</reference>
<accession>A0A0K1Q4R8</accession>
<organism evidence="2 3">
    <name type="scientific">Labilithrix luteola</name>
    <dbReference type="NCBI Taxonomy" id="1391654"/>
    <lineage>
        <taxon>Bacteria</taxon>
        <taxon>Pseudomonadati</taxon>
        <taxon>Myxococcota</taxon>
        <taxon>Polyangia</taxon>
        <taxon>Polyangiales</taxon>
        <taxon>Labilitrichaceae</taxon>
        <taxon>Labilithrix</taxon>
    </lineage>
</organism>
<gene>
    <name evidence="2" type="ORF">AKJ09_07058</name>
</gene>
<evidence type="ECO:0000256" key="1">
    <source>
        <dbReference type="SAM" id="MobiDB-lite"/>
    </source>
</evidence>
<dbReference type="STRING" id="1391654.AKJ09_07058"/>
<dbReference type="EMBL" id="CP012333">
    <property type="protein sequence ID" value="AKV00395.1"/>
    <property type="molecule type" value="Genomic_DNA"/>
</dbReference>
<dbReference type="AlphaFoldDB" id="A0A0K1Q4R8"/>
<evidence type="ECO:0000313" key="3">
    <source>
        <dbReference type="Proteomes" id="UP000064967"/>
    </source>
</evidence>